<dbReference type="EC" id="3.1.1.-" evidence="3"/>
<dbReference type="Pfam" id="PF02580">
    <property type="entry name" value="Tyr_Deacylase"/>
    <property type="match status" value="1"/>
</dbReference>
<dbReference type="EMBL" id="QQAX01000007">
    <property type="protein sequence ID" value="RDI45228.1"/>
    <property type="molecule type" value="Genomic_DNA"/>
</dbReference>
<dbReference type="EC" id="3.1.1.96" evidence="3"/>
<dbReference type="Proteomes" id="UP000254720">
    <property type="component" value="Unassembled WGS sequence"/>
</dbReference>
<proteinExistence type="inferred from homology"/>
<keyword evidence="3" id="KW-0963">Cytoplasm</keyword>
<comment type="catalytic activity">
    <reaction evidence="3">
        <text>glycyl-tRNA(Ala) + H2O = tRNA(Ala) + glycine + H(+)</text>
        <dbReference type="Rhea" id="RHEA:53744"/>
        <dbReference type="Rhea" id="RHEA-COMP:9657"/>
        <dbReference type="Rhea" id="RHEA-COMP:13640"/>
        <dbReference type="ChEBI" id="CHEBI:15377"/>
        <dbReference type="ChEBI" id="CHEBI:15378"/>
        <dbReference type="ChEBI" id="CHEBI:57305"/>
        <dbReference type="ChEBI" id="CHEBI:78442"/>
        <dbReference type="ChEBI" id="CHEBI:78522"/>
    </reaction>
</comment>
<dbReference type="GO" id="GO:0000049">
    <property type="term" value="F:tRNA binding"/>
    <property type="evidence" value="ECO:0007669"/>
    <property type="project" value="UniProtKB-UniRule"/>
</dbReference>
<protein>
    <recommendedName>
        <fullName evidence="3">D-aminoacyl-tRNA deacylase</fullName>
        <shortName evidence="3">DTD</shortName>
        <ecNumber evidence="3">3.1.1.96</ecNumber>
    </recommendedName>
    <alternativeName>
        <fullName evidence="3">Gly-tRNA(Ala) deacylase</fullName>
        <ecNumber evidence="3">3.1.1.-</ecNumber>
    </alternativeName>
</protein>
<comment type="subcellular location">
    <subcellularLocation>
        <location evidence="3">Cytoplasm</location>
    </subcellularLocation>
</comment>
<keyword evidence="3" id="KW-0694">RNA-binding</keyword>
<dbReference type="GO" id="GO:0043908">
    <property type="term" value="F:Ser(Gly)-tRNA(Ala) hydrolase activity"/>
    <property type="evidence" value="ECO:0007669"/>
    <property type="project" value="UniProtKB-UniRule"/>
</dbReference>
<sequence>MLGLIQRVSHADVRVTGHTVGTIGLGILALIGVEKTDTSQEAEKLFQRILQYRIFPDAAGRMNLSLQDIQGGLLLVPQFTLVAETHKGTRPGFSRGMPPEEGKKLFAYLVEHARAHYPHVAAGQFGAYMQVSLCNDGPVTFLLHT</sequence>
<dbReference type="OrthoDB" id="9801395at2"/>
<dbReference type="RefSeq" id="WP_114834087.1">
    <property type="nucleotide sequence ID" value="NZ_LR699114.1"/>
</dbReference>
<dbReference type="GO" id="GO:0051500">
    <property type="term" value="F:D-tyrosyl-tRNA(Tyr) deacylase activity"/>
    <property type="evidence" value="ECO:0007669"/>
    <property type="project" value="TreeGrafter"/>
</dbReference>
<evidence type="ECO:0000256" key="3">
    <source>
        <dbReference type="HAMAP-Rule" id="MF_00518"/>
    </source>
</evidence>
<comment type="caution">
    <text evidence="4">The sequence shown here is derived from an EMBL/GenBank/DDBJ whole genome shotgun (WGS) entry which is preliminary data.</text>
</comment>
<accession>A0A370GNC4</accession>
<dbReference type="InterPro" id="IPR023509">
    <property type="entry name" value="DTD-like_sf"/>
</dbReference>
<dbReference type="FunFam" id="3.50.80.10:FF:000001">
    <property type="entry name" value="D-aminoacyl-tRNA deacylase"/>
    <property type="match status" value="1"/>
</dbReference>
<gene>
    <name evidence="3" type="primary">dtd</name>
    <name evidence="4" type="ORF">C8D86_107108</name>
</gene>
<organism evidence="4 5">
    <name type="scientific">Aquicella lusitana</name>
    <dbReference type="NCBI Taxonomy" id="254246"/>
    <lineage>
        <taxon>Bacteria</taxon>
        <taxon>Pseudomonadati</taxon>
        <taxon>Pseudomonadota</taxon>
        <taxon>Gammaproteobacteria</taxon>
        <taxon>Legionellales</taxon>
        <taxon>Coxiellaceae</taxon>
        <taxon>Aquicella</taxon>
    </lineage>
</organism>
<comment type="function">
    <text evidence="3">An aminoacyl-tRNA editing enzyme that deacylates mischarged D-aminoacyl-tRNAs. Also deacylates mischarged glycyl-tRNA(Ala), protecting cells against glycine mischarging by AlaRS. Acts via tRNA-based rather than protein-based catalysis; rejects L-amino acids rather than detecting D-amino acids in the active site. By recycling D-aminoacyl-tRNA to D-amino acids and free tRNA molecules, this enzyme counteracts the toxicity associated with the formation of D-aminoacyl-tRNA entities in vivo and helps enforce protein L-homochirality.</text>
</comment>
<dbReference type="AlphaFoldDB" id="A0A370GNC4"/>
<dbReference type="GO" id="GO:0019478">
    <property type="term" value="P:D-amino acid catabolic process"/>
    <property type="evidence" value="ECO:0007669"/>
    <property type="project" value="UniProtKB-UniRule"/>
</dbReference>
<evidence type="ECO:0000256" key="2">
    <source>
        <dbReference type="ARBA" id="ARBA00022801"/>
    </source>
</evidence>
<comment type="catalytic activity">
    <reaction evidence="3">
        <text>a D-aminoacyl-tRNA + H2O = a tRNA + a D-alpha-amino acid + H(+)</text>
        <dbReference type="Rhea" id="RHEA:13953"/>
        <dbReference type="Rhea" id="RHEA-COMP:10123"/>
        <dbReference type="Rhea" id="RHEA-COMP:10124"/>
        <dbReference type="ChEBI" id="CHEBI:15377"/>
        <dbReference type="ChEBI" id="CHEBI:15378"/>
        <dbReference type="ChEBI" id="CHEBI:59871"/>
        <dbReference type="ChEBI" id="CHEBI:78442"/>
        <dbReference type="ChEBI" id="CHEBI:79333"/>
        <dbReference type="EC" id="3.1.1.96"/>
    </reaction>
</comment>
<reference evidence="4 5" key="1">
    <citation type="submission" date="2018-07" db="EMBL/GenBank/DDBJ databases">
        <title>Genomic Encyclopedia of Type Strains, Phase IV (KMG-IV): sequencing the most valuable type-strain genomes for metagenomic binning, comparative biology and taxonomic classification.</title>
        <authorList>
            <person name="Goeker M."/>
        </authorList>
    </citation>
    <scope>NUCLEOTIDE SEQUENCE [LARGE SCALE GENOMIC DNA]</scope>
    <source>
        <strain evidence="4 5">DSM 16500</strain>
    </source>
</reference>
<comment type="similarity">
    <text evidence="1 3">Belongs to the DTD family.</text>
</comment>
<evidence type="ECO:0000313" key="4">
    <source>
        <dbReference type="EMBL" id="RDI45228.1"/>
    </source>
</evidence>
<dbReference type="PANTHER" id="PTHR10472:SF5">
    <property type="entry name" value="D-AMINOACYL-TRNA DEACYLASE 1"/>
    <property type="match status" value="1"/>
</dbReference>
<dbReference type="SUPFAM" id="SSF69500">
    <property type="entry name" value="DTD-like"/>
    <property type="match status" value="1"/>
</dbReference>
<dbReference type="HAMAP" id="MF_00518">
    <property type="entry name" value="Deacylase_Dtd"/>
    <property type="match status" value="1"/>
</dbReference>
<comment type="subunit">
    <text evidence="3">Homodimer.</text>
</comment>
<dbReference type="PANTHER" id="PTHR10472">
    <property type="entry name" value="D-TYROSYL-TRNA TYR DEACYLASE"/>
    <property type="match status" value="1"/>
</dbReference>
<dbReference type="NCBIfam" id="TIGR00256">
    <property type="entry name" value="D-aminoacyl-tRNA deacylase"/>
    <property type="match status" value="1"/>
</dbReference>
<evidence type="ECO:0000256" key="1">
    <source>
        <dbReference type="ARBA" id="ARBA00009673"/>
    </source>
</evidence>
<dbReference type="GO" id="GO:0106026">
    <property type="term" value="F:Gly-tRNA(Ala) deacylase activity"/>
    <property type="evidence" value="ECO:0007669"/>
    <property type="project" value="UniProtKB-UniRule"/>
</dbReference>
<feature type="short sequence motif" description="Gly-cisPro motif, important for rejection of L-amino acids" evidence="3">
    <location>
        <begin position="137"/>
        <end position="138"/>
    </location>
</feature>
<dbReference type="Gene3D" id="3.50.80.10">
    <property type="entry name" value="D-tyrosyl-tRNA(Tyr) deacylase"/>
    <property type="match status" value="1"/>
</dbReference>
<dbReference type="InterPro" id="IPR003732">
    <property type="entry name" value="Daa-tRNA_deacyls_DTD"/>
</dbReference>
<keyword evidence="2 3" id="KW-0378">Hydrolase</keyword>
<keyword evidence="5" id="KW-1185">Reference proteome</keyword>
<dbReference type="GO" id="GO:0005737">
    <property type="term" value="C:cytoplasm"/>
    <property type="evidence" value="ECO:0007669"/>
    <property type="project" value="UniProtKB-SubCell"/>
</dbReference>
<evidence type="ECO:0000313" key="5">
    <source>
        <dbReference type="Proteomes" id="UP000254720"/>
    </source>
</evidence>
<name>A0A370GNC4_9COXI</name>
<keyword evidence="3" id="KW-0820">tRNA-binding</keyword>
<comment type="domain">
    <text evidence="3">A Gly-cisPro motif from one monomer fits into the active site of the other monomer to allow specific chiral rejection of L-amino acids.</text>
</comment>